<name>A3IZK5_9CHRO</name>
<evidence type="ECO:0008006" key="5">
    <source>
        <dbReference type="Google" id="ProtNLM"/>
    </source>
</evidence>
<keyword evidence="4" id="KW-1185">Reference proteome</keyword>
<dbReference type="InterPro" id="IPR011112">
    <property type="entry name" value="Rho-like_N"/>
</dbReference>
<dbReference type="eggNOG" id="ENOG502ZFI1">
    <property type="taxonomic scope" value="Bacteria"/>
</dbReference>
<evidence type="ECO:0000313" key="3">
    <source>
        <dbReference type="EMBL" id="EAZ88100.1"/>
    </source>
</evidence>
<accession>A3IZK5</accession>
<evidence type="ECO:0000259" key="2">
    <source>
        <dbReference type="Pfam" id="PF14020"/>
    </source>
</evidence>
<gene>
    <name evidence="3" type="ORF">CY0110_14180</name>
</gene>
<dbReference type="Pfam" id="PF14020">
    <property type="entry name" value="DUF4236"/>
    <property type="match status" value="1"/>
</dbReference>
<feature type="domain" description="DUF4236" evidence="2">
    <location>
        <begin position="3"/>
        <end position="52"/>
    </location>
</feature>
<dbReference type="EMBL" id="AAXW01000107">
    <property type="protein sequence ID" value="EAZ88100.1"/>
    <property type="molecule type" value="Genomic_DNA"/>
</dbReference>
<evidence type="ECO:0000313" key="4">
    <source>
        <dbReference type="Proteomes" id="UP000003781"/>
    </source>
</evidence>
<dbReference type="InterPro" id="IPR025330">
    <property type="entry name" value="DUF4236"/>
</dbReference>
<comment type="caution">
    <text evidence="3">The sequence shown here is derived from an EMBL/GenBank/DDBJ whole genome shotgun (WGS) entry which is preliminary data.</text>
</comment>
<organism evidence="3 4">
    <name type="scientific">Crocosphaera chwakensis CCY0110</name>
    <dbReference type="NCBI Taxonomy" id="391612"/>
    <lineage>
        <taxon>Bacteria</taxon>
        <taxon>Bacillati</taxon>
        <taxon>Cyanobacteriota</taxon>
        <taxon>Cyanophyceae</taxon>
        <taxon>Oscillatoriophycideae</taxon>
        <taxon>Chroococcales</taxon>
        <taxon>Aphanothecaceae</taxon>
        <taxon>Crocosphaera</taxon>
        <taxon>Crocosphaera chwakensis</taxon>
    </lineage>
</organism>
<proteinExistence type="predicted"/>
<dbReference type="RefSeq" id="WP_008278821.1">
    <property type="nucleotide sequence ID" value="NZ_AAXW01000107.1"/>
</dbReference>
<dbReference type="GO" id="GO:0006353">
    <property type="term" value="P:DNA-templated transcription termination"/>
    <property type="evidence" value="ECO:0007669"/>
    <property type="project" value="InterPro"/>
</dbReference>
<dbReference type="Pfam" id="PF07498">
    <property type="entry name" value="Rho_N"/>
    <property type="match status" value="1"/>
</dbReference>
<protein>
    <recommendedName>
        <fullName evidence="5">DUF4236 domain-containing protein</fullName>
    </recommendedName>
</protein>
<reference evidence="3 4" key="1">
    <citation type="submission" date="2007-03" db="EMBL/GenBank/DDBJ databases">
        <authorList>
            <person name="Stal L."/>
            <person name="Ferriera S."/>
            <person name="Johnson J."/>
            <person name="Kravitz S."/>
            <person name="Beeson K."/>
            <person name="Sutton G."/>
            <person name="Rogers Y.-H."/>
            <person name="Friedman R."/>
            <person name="Frazier M."/>
            <person name="Venter J.C."/>
        </authorList>
    </citation>
    <scope>NUCLEOTIDE SEQUENCE [LARGE SCALE GENOMIC DNA]</scope>
    <source>
        <strain evidence="3 4">CCY0110</strain>
    </source>
</reference>
<evidence type="ECO:0000259" key="1">
    <source>
        <dbReference type="Pfam" id="PF07498"/>
    </source>
</evidence>
<dbReference type="OrthoDB" id="583150at2"/>
<sequence>MGFRIRKKIQILPGVSVNLSKSGTSVSLKAGPVNWNSRTGKTGVNLPGPLSYQFDSTTVKGFSKIELRDIAKQHGLKGYSKFNKQELIEFLKQNGVLY</sequence>
<feature type="domain" description="Rho termination factor-like N-terminal" evidence="1">
    <location>
        <begin position="66"/>
        <end position="94"/>
    </location>
</feature>
<dbReference type="AlphaFoldDB" id="A3IZK5"/>
<dbReference type="Proteomes" id="UP000003781">
    <property type="component" value="Unassembled WGS sequence"/>
</dbReference>